<organism evidence="1 2">
    <name type="scientific">Pseudocohnilembus persalinus</name>
    <name type="common">Ciliate</name>
    <dbReference type="NCBI Taxonomy" id="266149"/>
    <lineage>
        <taxon>Eukaryota</taxon>
        <taxon>Sar</taxon>
        <taxon>Alveolata</taxon>
        <taxon>Ciliophora</taxon>
        <taxon>Intramacronucleata</taxon>
        <taxon>Oligohymenophorea</taxon>
        <taxon>Scuticociliatia</taxon>
        <taxon>Philasterida</taxon>
        <taxon>Pseudocohnilembidae</taxon>
        <taxon>Pseudocohnilembus</taxon>
    </lineage>
</organism>
<sequence length="142" mass="16930">MLLSLYSLYKPDKYIEHPVVGTLTCSGYLEAFKKCSELLNTQNSLNVQCHTLFQISYNCYKSDTEEEFTNWIDSQIKERRQLNQFLRDNHSVLPKLQGKHMVYDIFVNEEKQLDKDGGEVQKVQNFYNKESEKNRRFFELEK</sequence>
<accession>A0A0V0QZL5</accession>
<dbReference type="InParanoid" id="A0A0V0QZL5"/>
<gene>
    <name evidence="1" type="ORF">PPERSA_05803</name>
</gene>
<comment type="caution">
    <text evidence="1">The sequence shown here is derived from an EMBL/GenBank/DDBJ whole genome shotgun (WGS) entry which is preliminary data.</text>
</comment>
<dbReference type="AlphaFoldDB" id="A0A0V0QZL5"/>
<dbReference type="Proteomes" id="UP000054937">
    <property type="component" value="Unassembled WGS sequence"/>
</dbReference>
<dbReference type="OrthoDB" id="296251at2759"/>
<dbReference type="EMBL" id="LDAU01000081">
    <property type="protein sequence ID" value="KRX07740.1"/>
    <property type="molecule type" value="Genomic_DNA"/>
</dbReference>
<name>A0A0V0QZL5_PSEPJ</name>
<dbReference type="OMA" id="NCMSFID"/>
<evidence type="ECO:0000313" key="1">
    <source>
        <dbReference type="EMBL" id="KRX07740.1"/>
    </source>
</evidence>
<protein>
    <submittedName>
        <fullName evidence="1">Uncharacterized protein</fullName>
    </submittedName>
</protein>
<reference evidence="1 2" key="1">
    <citation type="journal article" date="2015" name="Sci. Rep.">
        <title>Genome of the facultative scuticociliatosis pathogen Pseudocohnilembus persalinus provides insight into its virulence through horizontal gene transfer.</title>
        <authorList>
            <person name="Xiong J."/>
            <person name="Wang G."/>
            <person name="Cheng J."/>
            <person name="Tian M."/>
            <person name="Pan X."/>
            <person name="Warren A."/>
            <person name="Jiang C."/>
            <person name="Yuan D."/>
            <person name="Miao W."/>
        </authorList>
    </citation>
    <scope>NUCLEOTIDE SEQUENCE [LARGE SCALE GENOMIC DNA]</scope>
    <source>
        <strain evidence="1">36N120E</strain>
    </source>
</reference>
<keyword evidence="2" id="KW-1185">Reference proteome</keyword>
<evidence type="ECO:0000313" key="2">
    <source>
        <dbReference type="Proteomes" id="UP000054937"/>
    </source>
</evidence>
<proteinExistence type="predicted"/>